<sequence length="836" mass="92129">MSLLPALLAVTTQAATPHLTATRVSTPPVLDGRLDELAWKHAKGSDAFTQKLPTPGEKPRHRTLVRVVYDDEAVYVGIDCEQTNDEIIARLTRRDRQVEADAVTVTLDTRGDGRSALEFEVNAAGVLSDALRFNDTELSREWDEIWDARTTRTTHGWSAEFKIPLRILRFRDLPSQSFGLQVRRRVSMLQELDEWTFIPRDAGGEVSRYGKLDGLSGLRPKASLELRPFLVGALRYSESEAEIRGASVFPAGSAGLDLKWHPSQSLTLDATIFPDFGQVEADQVILNLSNFERFFPERRPFFLEGADNLATPFKLVYTRRIGRAPGMPAVRDDEETVGSSSPATVYAAAKLSGELAEGVSAFELLGVTAPVLVNVKRADGSFASRVAEPLAAFKVLRLRKDFGSRASLGFMATAKSRFETPTVYPTVAPAPGSGRARVLCPKEQVVAHGARCFHDAYVAGVDGRFRSPGGDYVISGQAVASLVHDGPPRTLPDGTVVSSGDIGPAVQARVAKEGGKHWTFNAEYAGHGRKVDYNDVGYMQRQNLHAFTASVGYRTLDPWWVTLETQTTIDVVERDTLDWLTQERMLLLGNYTRWANFWETFAGIHAKPSRFDDREVGDGTALERAPLFGGELWIATDGRRVVNGEAWVMVQGIETGLNVEADGRLSLRILPQLDLDLIPTFLYTRGEPRYVTTIGAGHVFGRLRAQSLGLTMRATYTFSPRLSLQAYAQAFLEAQSFHDLTLSKARGAGRVARLAELSPLGTPLDDDPDWEGGSINANIVLRWEYRLGSTLFLVYTHAQGDGRAPLARRGAGFDFGWLGPRASEETLLAKLSYWWG</sequence>
<comment type="caution">
    <text evidence="2">The sequence shown here is derived from an EMBL/GenBank/DDBJ whole genome shotgun (WGS) entry which is preliminary data.</text>
</comment>
<evidence type="ECO:0000259" key="1">
    <source>
        <dbReference type="Pfam" id="PF19313"/>
    </source>
</evidence>
<protein>
    <recommendedName>
        <fullName evidence="1">DUF5916 domain-containing protein</fullName>
    </recommendedName>
</protein>
<gene>
    <name evidence="2" type="ORF">E8A74_34630</name>
</gene>
<dbReference type="OrthoDB" id="9786766at2"/>
<dbReference type="InterPro" id="IPR045670">
    <property type="entry name" value="DUF5916"/>
</dbReference>
<organism evidence="2 3">
    <name type="scientific">Polyangium fumosum</name>
    <dbReference type="NCBI Taxonomy" id="889272"/>
    <lineage>
        <taxon>Bacteria</taxon>
        <taxon>Pseudomonadati</taxon>
        <taxon>Myxococcota</taxon>
        <taxon>Polyangia</taxon>
        <taxon>Polyangiales</taxon>
        <taxon>Polyangiaceae</taxon>
        <taxon>Polyangium</taxon>
    </lineage>
</organism>
<dbReference type="Gene3D" id="2.60.40.1190">
    <property type="match status" value="1"/>
</dbReference>
<dbReference type="AlphaFoldDB" id="A0A4U1J222"/>
<feature type="domain" description="DUF5916" evidence="1">
    <location>
        <begin position="224"/>
        <end position="417"/>
    </location>
</feature>
<accession>A0A4U1J222</accession>
<proteinExistence type="predicted"/>
<dbReference type="EMBL" id="SSMQ01000047">
    <property type="protein sequence ID" value="TKD00431.1"/>
    <property type="molecule type" value="Genomic_DNA"/>
</dbReference>
<reference evidence="2 3" key="1">
    <citation type="submission" date="2019-04" db="EMBL/GenBank/DDBJ databases">
        <authorList>
            <person name="Li Y."/>
            <person name="Wang J."/>
        </authorList>
    </citation>
    <scope>NUCLEOTIDE SEQUENCE [LARGE SCALE GENOMIC DNA]</scope>
    <source>
        <strain evidence="2 3">DSM 14668</strain>
    </source>
</reference>
<name>A0A4U1J222_9BACT</name>
<dbReference type="SUPFAM" id="SSF49344">
    <property type="entry name" value="CBD9-like"/>
    <property type="match status" value="1"/>
</dbReference>
<dbReference type="Pfam" id="PF19313">
    <property type="entry name" value="DUF5916"/>
    <property type="match status" value="2"/>
</dbReference>
<dbReference type="RefSeq" id="WP_136933358.1">
    <property type="nucleotide sequence ID" value="NZ_SSMQ01000047.1"/>
</dbReference>
<feature type="domain" description="DUF5916" evidence="1">
    <location>
        <begin position="453"/>
        <end position="798"/>
    </location>
</feature>
<dbReference type="CDD" id="cd09618">
    <property type="entry name" value="CBM9_like_2"/>
    <property type="match status" value="1"/>
</dbReference>
<dbReference type="Proteomes" id="UP000309215">
    <property type="component" value="Unassembled WGS sequence"/>
</dbReference>
<evidence type="ECO:0000313" key="2">
    <source>
        <dbReference type="EMBL" id="TKD00431.1"/>
    </source>
</evidence>
<keyword evidence="3" id="KW-1185">Reference proteome</keyword>
<evidence type="ECO:0000313" key="3">
    <source>
        <dbReference type="Proteomes" id="UP000309215"/>
    </source>
</evidence>